<feature type="transmembrane region" description="Helical" evidence="1">
    <location>
        <begin position="391"/>
        <end position="410"/>
    </location>
</feature>
<feature type="transmembrane region" description="Helical" evidence="1">
    <location>
        <begin position="485"/>
        <end position="507"/>
    </location>
</feature>
<reference evidence="3" key="1">
    <citation type="submission" date="2015-07" db="EMBL/GenBank/DDBJ databases">
        <title>Adaptation to a free-living lifestyle via gene acquisitions in the diplomonad Trepomonas sp. PC1.</title>
        <authorList>
            <person name="Xu F."/>
            <person name="Jerlstrom-Hultqvist J."/>
            <person name="Kolisko M."/>
            <person name="Simpson A.G.B."/>
            <person name="Roger A.J."/>
            <person name="Svard S.G."/>
            <person name="Andersson J.O."/>
        </authorList>
    </citation>
    <scope>NUCLEOTIDE SEQUENCE</scope>
    <source>
        <strain evidence="3">PC1</strain>
    </source>
</reference>
<protein>
    <recommendedName>
        <fullName evidence="4">Transmembrane protein</fullName>
    </recommendedName>
</protein>
<gene>
    <name evidence="3" type="ORF">TPC1_30214</name>
</gene>
<keyword evidence="2" id="KW-0732">Signal</keyword>
<feature type="transmembrane region" description="Helical" evidence="1">
    <location>
        <begin position="571"/>
        <end position="590"/>
    </location>
</feature>
<organism evidence="3">
    <name type="scientific">Trepomonas sp. PC1</name>
    <dbReference type="NCBI Taxonomy" id="1076344"/>
    <lineage>
        <taxon>Eukaryota</taxon>
        <taxon>Metamonada</taxon>
        <taxon>Diplomonadida</taxon>
        <taxon>Hexamitidae</taxon>
        <taxon>Hexamitinae</taxon>
        <taxon>Trepomonas</taxon>
    </lineage>
</organism>
<accession>A0A146K3Y2</accession>
<evidence type="ECO:0008006" key="4">
    <source>
        <dbReference type="Google" id="ProtNLM"/>
    </source>
</evidence>
<evidence type="ECO:0000313" key="3">
    <source>
        <dbReference type="EMBL" id="JAP90291.1"/>
    </source>
</evidence>
<name>A0A146K3Y2_9EUKA</name>
<feature type="transmembrane region" description="Helical" evidence="1">
    <location>
        <begin position="519"/>
        <end position="539"/>
    </location>
</feature>
<sequence length="818" mass="94841">SNFVFFILISMTFYQLTSKCDHQKLENEYQIFYTLLKLVKLFVQLRFYLKYDAKNEISKIQDGFVQVELVSILLLAISQKAKFAAIILHETATLYVVMLHSLSFPRSARNLKKFIIQFTVFFALLLYITSQSVFMTAYSLIVPPFCLMCYLIQNLPNTAHKKFSIITQTVTDINKYFSNKALKNMEVSSPCTTMNIKVVGKFDSVLLFNDYLSQLMKEVNIVRIQCDFKESSLVCDSVLSATKIARKLNTVSKSLGLQLAIVIDQNNEQSIDKSALQKMDKVNVLGSTDNIVINKKCISFETQLCSEDVSIKQHKLADYCGIVFDSQQTELINRNKQSEDQVLGNQFLDEVEEEVLSFNFKTLIKIVRMSEYYLNYQKLQQMFKKEFQFNINNIMTFVILTSIATNQWVLSRFVIVPASLQQDFQVYVYTFVIKHSEWIKLYLSVIISLVVVQVAAVVPMVVLFIQRNGLTFRIPQKFNDALQRFCTLIMFLWQFLIHTSFQVNMQLLYSHKQQNDQVVILYSLWFQILFIGCTYQILLNPTLQSPQMLSTNFVVFSLAELYNIINTSNRCFALAFSIFLMQFSQLPFLLQSFNLRIKNVLTKMKITQTIQKQFMLAGTTLKPSILPLLHKTEIIQQQLVRHGQVLNISKKSLIRKLQPEQQLILQKLFVNSDPISTILYKNSLLVIMIRQRMNQISQIEHHLNRIPDVQFVHCGMETQALVPNKNMQQMICFILDELLSVKNALVKVQLGDFYISQFSDDITIYGKTKDEIQQVSAGQTKGIVVFRQFIQSFKSQIMGKFKIQFESDYLARIQKQSE</sequence>
<evidence type="ECO:0000256" key="1">
    <source>
        <dbReference type="SAM" id="Phobius"/>
    </source>
</evidence>
<feature type="transmembrane region" description="Helical" evidence="1">
    <location>
        <begin position="441"/>
        <end position="465"/>
    </location>
</feature>
<keyword evidence="1" id="KW-1133">Transmembrane helix</keyword>
<keyword evidence="1" id="KW-0812">Transmembrane</keyword>
<feature type="chain" id="PRO_5007526566" description="Transmembrane protein" evidence="2">
    <location>
        <begin position="20"/>
        <end position="818"/>
    </location>
</feature>
<feature type="signal peptide" evidence="2">
    <location>
        <begin position="1"/>
        <end position="19"/>
    </location>
</feature>
<dbReference type="EMBL" id="GDID01006315">
    <property type="protein sequence ID" value="JAP90291.1"/>
    <property type="molecule type" value="Transcribed_RNA"/>
</dbReference>
<dbReference type="AlphaFoldDB" id="A0A146K3Y2"/>
<feature type="non-terminal residue" evidence="3">
    <location>
        <position position="1"/>
    </location>
</feature>
<proteinExistence type="predicted"/>
<keyword evidence="1" id="KW-0472">Membrane</keyword>
<evidence type="ECO:0000256" key="2">
    <source>
        <dbReference type="SAM" id="SignalP"/>
    </source>
</evidence>